<dbReference type="EMBL" id="JANJYI010000008">
    <property type="protein sequence ID" value="KAK2638552.1"/>
    <property type="molecule type" value="Genomic_DNA"/>
</dbReference>
<dbReference type="Proteomes" id="UP001280121">
    <property type="component" value="Unassembled WGS sequence"/>
</dbReference>
<keyword evidence="2" id="KW-1185">Reference proteome</keyword>
<evidence type="ECO:0000313" key="1">
    <source>
        <dbReference type="EMBL" id="KAK2638552.1"/>
    </source>
</evidence>
<protein>
    <submittedName>
        <fullName evidence="1">Uncharacterized protein</fullName>
    </submittedName>
</protein>
<dbReference type="AlphaFoldDB" id="A0AAD9WQB4"/>
<reference evidence="1" key="1">
    <citation type="journal article" date="2023" name="Plant J.">
        <title>Genome sequences and population genomics provide insights into the demographic history, inbreeding, and mutation load of two 'living fossil' tree species of Dipteronia.</title>
        <authorList>
            <person name="Feng Y."/>
            <person name="Comes H.P."/>
            <person name="Chen J."/>
            <person name="Zhu S."/>
            <person name="Lu R."/>
            <person name="Zhang X."/>
            <person name="Li P."/>
            <person name="Qiu J."/>
            <person name="Olsen K.M."/>
            <person name="Qiu Y."/>
        </authorList>
    </citation>
    <scope>NUCLEOTIDE SEQUENCE</scope>
    <source>
        <strain evidence="1">KIB01</strain>
    </source>
</reference>
<name>A0AAD9WQB4_9ROSI</name>
<gene>
    <name evidence="1" type="ORF">Ddye_026347</name>
</gene>
<proteinExistence type="predicted"/>
<evidence type="ECO:0000313" key="2">
    <source>
        <dbReference type="Proteomes" id="UP001280121"/>
    </source>
</evidence>
<sequence length="121" mass="14120">MSSLIFQHLQKQKILDSELVTSALMLKLDSQASRFGSLYREKTDSGTTFTLITRYLRLPILTLRQDDKNEIRNEKQKTVSRVLFKFIANHANDIMEMLMLLAFARIDKTLFILLLNVTRLK</sequence>
<organism evidence="1 2">
    <name type="scientific">Dipteronia dyeriana</name>
    <dbReference type="NCBI Taxonomy" id="168575"/>
    <lineage>
        <taxon>Eukaryota</taxon>
        <taxon>Viridiplantae</taxon>
        <taxon>Streptophyta</taxon>
        <taxon>Embryophyta</taxon>
        <taxon>Tracheophyta</taxon>
        <taxon>Spermatophyta</taxon>
        <taxon>Magnoliopsida</taxon>
        <taxon>eudicotyledons</taxon>
        <taxon>Gunneridae</taxon>
        <taxon>Pentapetalae</taxon>
        <taxon>rosids</taxon>
        <taxon>malvids</taxon>
        <taxon>Sapindales</taxon>
        <taxon>Sapindaceae</taxon>
        <taxon>Hippocastanoideae</taxon>
        <taxon>Acereae</taxon>
        <taxon>Dipteronia</taxon>
    </lineage>
</organism>
<accession>A0AAD9WQB4</accession>
<comment type="caution">
    <text evidence="1">The sequence shown here is derived from an EMBL/GenBank/DDBJ whole genome shotgun (WGS) entry which is preliminary data.</text>
</comment>